<dbReference type="EMBL" id="JAFBEE010000008">
    <property type="protein sequence ID" value="MBM7614975.1"/>
    <property type="molecule type" value="Genomic_DNA"/>
</dbReference>
<dbReference type="InterPro" id="IPR020051">
    <property type="entry name" value="SagB-type_dehydrogenase"/>
</dbReference>
<dbReference type="Proteomes" id="UP001314796">
    <property type="component" value="Unassembled WGS sequence"/>
</dbReference>
<sequence length="278" mass="31860">MLYANRVLKEGSNTTEMLLLGFIKRREENMDQIKDNRQWMKANFDELKEIETDQRKELPQPPLQKEVSESDGKKIRLPKVNKEALSNNDLLKVLQKRRSHRKFENKALTLEEFSFLLWATQGIDEIKGDNYATLRPVPSGGARHPFETYLAINQVEGLQKGIYRYLPLSHELLFLFEIEDMEDTVSTACLGQKFVGNSACVFIWSCIPYRGEWRYNVAAHKTMLLDAGHLCQNLYLACEAINCGTCAIGAYDQKMIDGLLKLDGEDEFVVYLSPVGKI</sequence>
<name>A0ABS2NPW3_9FIRM</name>
<comment type="caution">
    <text evidence="3">The sequence shown here is derived from an EMBL/GenBank/DDBJ whole genome shotgun (WGS) entry which is preliminary data.</text>
</comment>
<dbReference type="InterPro" id="IPR000415">
    <property type="entry name" value="Nitroreductase-like"/>
</dbReference>
<dbReference type="NCBIfam" id="TIGR03605">
    <property type="entry name" value="antibiot_sagB"/>
    <property type="match status" value="1"/>
</dbReference>
<dbReference type="Pfam" id="PF00881">
    <property type="entry name" value="Nitroreductase"/>
    <property type="match status" value="1"/>
</dbReference>
<accession>A0ABS2NPW3</accession>
<evidence type="ECO:0000259" key="2">
    <source>
        <dbReference type="Pfam" id="PF00881"/>
    </source>
</evidence>
<dbReference type="SUPFAM" id="SSF55469">
    <property type="entry name" value="FMN-dependent nitroreductase-like"/>
    <property type="match status" value="1"/>
</dbReference>
<organism evidence="3 4">
    <name type="scientific">Alkaliphilus hydrothermalis</name>
    <dbReference type="NCBI Taxonomy" id="1482730"/>
    <lineage>
        <taxon>Bacteria</taxon>
        <taxon>Bacillati</taxon>
        <taxon>Bacillota</taxon>
        <taxon>Clostridia</taxon>
        <taxon>Peptostreptococcales</taxon>
        <taxon>Natronincolaceae</taxon>
        <taxon>Alkaliphilus</taxon>
    </lineage>
</organism>
<dbReference type="InterPro" id="IPR029479">
    <property type="entry name" value="Nitroreductase"/>
</dbReference>
<reference evidence="3 4" key="1">
    <citation type="submission" date="2021-01" db="EMBL/GenBank/DDBJ databases">
        <title>Genomic Encyclopedia of Type Strains, Phase IV (KMG-IV): sequencing the most valuable type-strain genomes for metagenomic binning, comparative biology and taxonomic classification.</title>
        <authorList>
            <person name="Goeker M."/>
        </authorList>
    </citation>
    <scope>NUCLEOTIDE SEQUENCE [LARGE SCALE GENOMIC DNA]</scope>
    <source>
        <strain evidence="3 4">DSM 25890</strain>
    </source>
</reference>
<dbReference type="Gene3D" id="3.40.109.10">
    <property type="entry name" value="NADH Oxidase"/>
    <property type="match status" value="1"/>
</dbReference>
<dbReference type="InterPro" id="IPR052544">
    <property type="entry name" value="Bacteriocin_Proc_Enz"/>
</dbReference>
<evidence type="ECO:0000313" key="4">
    <source>
        <dbReference type="Proteomes" id="UP001314796"/>
    </source>
</evidence>
<evidence type="ECO:0000256" key="1">
    <source>
        <dbReference type="SAM" id="MobiDB-lite"/>
    </source>
</evidence>
<dbReference type="RefSeq" id="WP_330613138.1">
    <property type="nucleotide sequence ID" value="NZ_JAFBEE010000008.1"/>
</dbReference>
<dbReference type="PANTHER" id="PTHR43745:SF2">
    <property type="entry name" value="NITROREDUCTASE MJ1384-RELATED"/>
    <property type="match status" value="1"/>
</dbReference>
<proteinExistence type="predicted"/>
<dbReference type="PANTHER" id="PTHR43745">
    <property type="entry name" value="NITROREDUCTASE MJ1384-RELATED"/>
    <property type="match status" value="1"/>
</dbReference>
<dbReference type="CDD" id="cd02142">
    <property type="entry name" value="McbC_SagB-like_oxidoreductase"/>
    <property type="match status" value="1"/>
</dbReference>
<keyword evidence="4" id="KW-1185">Reference proteome</keyword>
<evidence type="ECO:0000313" key="3">
    <source>
        <dbReference type="EMBL" id="MBM7614975.1"/>
    </source>
</evidence>
<feature type="region of interest" description="Disordered" evidence="1">
    <location>
        <begin position="52"/>
        <end position="72"/>
    </location>
</feature>
<feature type="domain" description="Nitroreductase" evidence="2">
    <location>
        <begin position="95"/>
        <end position="277"/>
    </location>
</feature>
<protein>
    <submittedName>
        <fullName evidence="3">SagB-type dehydrogenase family enzyme</fullName>
    </submittedName>
</protein>
<gene>
    <name evidence="3" type="ORF">JOC73_001537</name>
</gene>